<dbReference type="OrthoDB" id="3269417at2759"/>
<sequence length="114" mass="12916">TILKLKRLTCDLGDDIWKFILETCSQFNTKELLQEYQAHTHQAAKKVSAMGNNQKASSLGKQKVTLNINTYKFHALGNIIQSIKMFGTTDNYMSQGVSFSPLYGHHKLYSGMQK</sequence>
<evidence type="ECO:0000313" key="1">
    <source>
        <dbReference type="EMBL" id="TFK20815.1"/>
    </source>
</evidence>
<gene>
    <name evidence="1" type="ORF">FA15DRAFT_599043</name>
</gene>
<organism evidence="1 2">
    <name type="scientific">Coprinopsis marcescibilis</name>
    <name type="common">Agaric fungus</name>
    <name type="synonym">Psathyrella marcescibilis</name>
    <dbReference type="NCBI Taxonomy" id="230819"/>
    <lineage>
        <taxon>Eukaryota</taxon>
        <taxon>Fungi</taxon>
        <taxon>Dikarya</taxon>
        <taxon>Basidiomycota</taxon>
        <taxon>Agaricomycotina</taxon>
        <taxon>Agaricomycetes</taxon>
        <taxon>Agaricomycetidae</taxon>
        <taxon>Agaricales</taxon>
        <taxon>Agaricineae</taxon>
        <taxon>Psathyrellaceae</taxon>
        <taxon>Coprinopsis</taxon>
    </lineage>
</organism>
<accession>A0A5C3KLF4</accession>
<dbReference type="EMBL" id="ML210287">
    <property type="protein sequence ID" value="TFK20815.1"/>
    <property type="molecule type" value="Genomic_DNA"/>
</dbReference>
<evidence type="ECO:0000313" key="2">
    <source>
        <dbReference type="Proteomes" id="UP000307440"/>
    </source>
</evidence>
<reference evidence="1 2" key="1">
    <citation type="journal article" date="2019" name="Nat. Ecol. Evol.">
        <title>Megaphylogeny resolves global patterns of mushroom evolution.</title>
        <authorList>
            <person name="Varga T."/>
            <person name="Krizsan K."/>
            <person name="Foldi C."/>
            <person name="Dima B."/>
            <person name="Sanchez-Garcia M."/>
            <person name="Sanchez-Ramirez S."/>
            <person name="Szollosi G.J."/>
            <person name="Szarkandi J.G."/>
            <person name="Papp V."/>
            <person name="Albert L."/>
            <person name="Andreopoulos W."/>
            <person name="Angelini C."/>
            <person name="Antonin V."/>
            <person name="Barry K.W."/>
            <person name="Bougher N.L."/>
            <person name="Buchanan P."/>
            <person name="Buyck B."/>
            <person name="Bense V."/>
            <person name="Catcheside P."/>
            <person name="Chovatia M."/>
            <person name="Cooper J."/>
            <person name="Damon W."/>
            <person name="Desjardin D."/>
            <person name="Finy P."/>
            <person name="Geml J."/>
            <person name="Haridas S."/>
            <person name="Hughes K."/>
            <person name="Justo A."/>
            <person name="Karasinski D."/>
            <person name="Kautmanova I."/>
            <person name="Kiss B."/>
            <person name="Kocsube S."/>
            <person name="Kotiranta H."/>
            <person name="LaButti K.M."/>
            <person name="Lechner B.E."/>
            <person name="Liimatainen K."/>
            <person name="Lipzen A."/>
            <person name="Lukacs Z."/>
            <person name="Mihaltcheva S."/>
            <person name="Morgado L.N."/>
            <person name="Niskanen T."/>
            <person name="Noordeloos M.E."/>
            <person name="Ohm R.A."/>
            <person name="Ortiz-Santana B."/>
            <person name="Ovrebo C."/>
            <person name="Racz N."/>
            <person name="Riley R."/>
            <person name="Savchenko A."/>
            <person name="Shiryaev A."/>
            <person name="Soop K."/>
            <person name="Spirin V."/>
            <person name="Szebenyi C."/>
            <person name="Tomsovsky M."/>
            <person name="Tulloss R.E."/>
            <person name="Uehling J."/>
            <person name="Grigoriev I.V."/>
            <person name="Vagvolgyi C."/>
            <person name="Papp T."/>
            <person name="Martin F.M."/>
            <person name="Miettinen O."/>
            <person name="Hibbett D.S."/>
            <person name="Nagy L.G."/>
        </authorList>
    </citation>
    <scope>NUCLEOTIDE SEQUENCE [LARGE SCALE GENOMIC DNA]</scope>
    <source>
        <strain evidence="1 2">CBS 121175</strain>
    </source>
</reference>
<feature type="non-terminal residue" evidence="1">
    <location>
        <position position="1"/>
    </location>
</feature>
<dbReference type="Proteomes" id="UP000307440">
    <property type="component" value="Unassembled WGS sequence"/>
</dbReference>
<dbReference type="STRING" id="230819.A0A5C3KLF4"/>
<name>A0A5C3KLF4_COPMA</name>
<keyword evidence="2" id="KW-1185">Reference proteome</keyword>
<protein>
    <submittedName>
        <fullName evidence="1">Uncharacterized protein</fullName>
    </submittedName>
</protein>
<proteinExistence type="predicted"/>
<dbReference type="AlphaFoldDB" id="A0A5C3KLF4"/>